<dbReference type="EMBL" id="ATHL01000127">
    <property type="protein sequence ID" value="EQB09684.1"/>
    <property type="molecule type" value="Genomic_DNA"/>
</dbReference>
<proteinExistence type="predicted"/>
<organism evidence="2 3">
    <name type="scientific">Novosphingobium lindaniclasticum LE124</name>
    <dbReference type="NCBI Taxonomy" id="1096930"/>
    <lineage>
        <taxon>Bacteria</taxon>
        <taxon>Pseudomonadati</taxon>
        <taxon>Pseudomonadota</taxon>
        <taxon>Alphaproteobacteria</taxon>
        <taxon>Sphingomonadales</taxon>
        <taxon>Sphingomonadaceae</taxon>
        <taxon>Novosphingobium</taxon>
    </lineage>
</organism>
<evidence type="ECO:0000313" key="2">
    <source>
        <dbReference type="EMBL" id="EQB09684.1"/>
    </source>
</evidence>
<protein>
    <submittedName>
        <fullName evidence="2">Uncharacterized protein</fullName>
    </submittedName>
</protein>
<accession>T0IJ50</accession>
<dbReference type="PATRIC" id="fig|1096930.3.peg.3738"/>
<evidence type="ECO:0000256" key="1">
    <source>
        <dbReference type="SAM" id="MobiDB-lite"/>
    </source>
</evidence>
<keyword evidence="3" id="KW-1185">Reference proteome</keyword>
<dbReference type="Proteomes" id="UP000015527">
    <property type="component" value="Unassembled WGS sequence"/>
</dbReference>
<dbReference type="AlphaFoldDB" id="T0IJ50"/>
<comment type="caution">
    <text evidence="2">The sequence shown here is derived from an EMBL/GenBank/DDBJ whole genome shotgun (WGS) entry which is preliminary data.</text>
</comment>
<feature type="compositionally biased region" description="Polar residues" evidence="1">
    <location>
        <begin position="35"/>
        <end position="47"/>
    </location>
</feature>
<name>T0IJ50_9SPHN</name>
<evidence type="ECO:0000313" key="3">
    <source>
        <dbReference type="Proteomes" id="UP000015527"/>
    </source>
</evidence>
<sequence>MQAVRTVRPSSYPNPLHTLPMTQWRPAANDRADNDNGSEPETTAAGT</sequence>
<reference evidence="2 3" key="1">
    <citation type="journal article" date="2013" name="Genome Announc.">
        <title>Genome Sequence of Novosphingobium lindaniclasticum LE124T, Isolated from a Hexachlorocyclohexane Dumpsite.</title>
        <authorList>
            <person name="Saxena A."/>
            <person name="Nayyar N."/>
            <person name="Sangwan N."/>
            <person name="Kumari R."/>
            <person name="Khurana J.P."/>
            <person name="Lal R."/>
        </authorList>
    </citation>
    <scope>NUCLEOTIDE SEQUENCE [LARGE SCALE GENOMIC DNA]</scope>
    <source>
        <strain evidence="2 3">LE124</strain>
    </source>
</reference>
<gene>
    <name evidence="2" type="ORF">L284_18955</name>
</gene>
<feature type="region of interest" description="Disordered" evidence="1">
    <location>
        <begin position="1"/>
        <end position="47"/>
    </location>
</feature>